<feature type="region of interest" description="Disordered" evidence="5">
    <location>
        <begin position="1"/>
        <end position="66"/>
    </location>
</feature>
<accession>A0AAF0DN75</accession>
<reference evidence="6" key="1">
    <citation type="submission" date="2023-03" db="EMBL/GenBank/DDBJ databases">
        <title>Emydomyces testavorans Genome Sequence.</title>
        <authorList>
            <person name="Hoyer L."/>
        </authorList>
    </citation>
    <scope>NUCLEOTIDE SEQUENCE</scope>
    <source>
        <strain evidence="6">16-2883</strain>
    </source>
</reference>
<dbReference type="GO" id="GO:0030686">
    <property type="term" value="C:90S preribosome"/>
    <property type="evidence" value="ECO:0007669"/>
    <property type="project" value="InterPro"/>
</dbReference>
<evidence type="ECO:0000256" key="3">
    <source>
        <dbReference type="ARBA" id="ARBA00021321"/>
    </source>
</evidence>
<proteinExistence type="inferred from homology"/>
<feature type="compositionally biased region" description="Basic residues" evidence="5">
    <location>
        <begin position="33"/>
        <end position="42"/>
    </location>
</feature>
<sequence length="174" mass="19383">MAPTRPKSKTAISAAKKPSSTKTEDSFDSGFHSSKKDKRMIKHSAFVSKIEKSRKKPLKRRRPPRKLVANLNSLADALPDAGDETLTNSQVNIIKHKSLKHKPGAMKRKERLDKIERERFAKNMAQMVTGLEAATPASSAADAQTTRQASSSNRWAALRGFISQTIDQNPEFKR</sequence>
<comment type="similarity">
    <text evidence="2">Belongs to the SLX9 family.</text>
</comment>
<feature type="compositionally biased region" description="Low complexity" evidence="5">
    <location>
        <begin position="133"/>
        <end position="146"/>
    </location>
</feature>
<dbReference type="AlphaFoldDB" id="A0AAF0DN75"/>
<feature type="region of interest" description="Disordered" evidence="5">
    <location>
        <begin position="131"/>
        <end position="153"/>
    </location>
</feature>
<evidence type="ECO:0000313" key="7">
    <source>
        <dbReference type="Proteomes" id="UP001219355"/>
    </source>
</evidence>
<dbReference type="GO" id="GO:0005730">
    <property type="term" value="C:nucleolus"/>
    <property type="evidence" value="ECO:0007669"/>
    <property type="project" value="UniProtKB-SubCell"/>
</dbReference>
<dbReference type="EMBL" id="CP120631">
    <property type="protein sequence ID" value="WEW61384.1"/>
    <property type="molecule type" value="Genomic_DNA"/>
</dbReference>
<evidence type="ECO:0000256" key="1">
    <source>
        <dbReference type="ARBA" id="ARBA00004604"/>
    </source>
</evidence>
<dbReference type="Proteomes" id="UP001219355">
    <property type="component" value="Chromosome 5"/>
</dbReference>
<organism evidence="6 7">
    <name type="scientific">Emydomyces testavorans</name>
    <dbReference type="NCBI Taxonomy" id="2070801"/>
    <lineage>
        <taxon>Eukaryota</taxon>
        <taxon>Fungi</taxon>
        <taxon>Dikarya</taxon>
        <taxon>Ascomycota</taxon>
        <taxon>Pezizomycotina</taxon>
        <taxon>Eurotiomycetes</taxon>
        <taxon>Eurotiomycetidae</taxon>
        <taxon>Onygenales</taxon>
        <taxon>Nannizziopsiaceae</taxon>
        <taxon>Emydomyces</taxon>
    </lineage>
</organism>
<keyword evidence="4" id="KW-0539">Nucleus</keyword>
<keyword evidence="7" id="KW-1185">Reference proteome</keyword>
<comment type="subcellular location">
    <subcellularLocation>
        <location evidence="1">Nucleus</location>
        <location evidence="1">Nucleolus</location>
    </subcellularLocation>
</comment>
<dbReference type="Pfam" id="PF15341">
    <property type="entry name" value="SLX9"/>
    <property type="match status" value="1"/>
</dbReference>
<name>A0AAF0DN75_9EURO</name>
<evidence type="ECO:0000313" key="6">
    <source>
        <dbReference type="EMBL" id="WEW61384.1"/>
    </source>
</evidence>
<gene>
    <name evidence="6" type="ORF">PRK78_006874</name>
</gene>
<dbReference type="GO" id="GO:0030688">
    <property type="term" value="C:preribosome, small subunit precursor"/>
    <property type="evidence" value="ECO:0007669"/>
    <property type="project" value="InterPro"/>
</dbReference>
<dbReference type="GO" id="GO:0000462">
    <property type="term" value="P:maturation of SSU-rRNA from tricistronic rRNA transcript (SSU-rRNA, 5.8S rRNA, LSU-rRNA)"/>
    <property type="evidence" value="ECO:0007669"/>
    <property type="project" value="InterPro"/>
</dbReference>
<evidence type="ECO:0000256" key="2">
    <source>
        <dbReference type="ARBA" id="ARBA00011022"/>
    </source>
</evidence>
<dbReference type="InterPro" id="IPR028160">
    <property type="entry name" value="Slx9-like"/>
</dbReference>
<evidence type="ECO:0000256" key="4">
    <source>
        <dbReference type="ARBA" id="ARBA00023242"/>
    </source>
</evidence>
<protein>
    <recommendedName>
        <fullName evidence="3">Ribosome biogenesis protein SLX9</fullName>
    </recommendedName>
</protein>
<evidence type="ECO:0000256" key="5">
    <source>
        <dbReference type="SAM" id="MobiDB-lite"/>
    </source>
</evidence>
<feature type="compositionally biased region" description="Basic residues" evidence="5">
    <location>
        <begin position="52"/>
        <end position="65"/>
    </location>
</feature>